<feature type="compositionally biased region" description="Low complexity" evidence="1">
    <location>
        <begin position="360"/>
        <end position="369"/>
    </location>
</feature>
<dbReference type="GO" id="GO:0042790">
    <property type="term" value="P:nucleolar large rRNA transcription by RNA polymerase I"/>
    <property type="evidence" value="ECO:0007669"/>
    <property type="project" value="InterPro"/>
</dbReference>
<feature type="region of interest" description="Disordered" evidence="1">
    <location>
        <begin position="340"/>
        <end position="437"/>
    </location>
</feature>
<evidence type="ECO:0000313" key="2">
    <source>
        <dbReference type="EMBL" id="KAF2731490.1"/>
    </source>
</evidence>
<dbReference type="GO" id="GO:0006361">
    <property type="term" value="P:transcription initiation at RNA polymerase I promoter"/>
    <property type="evidence" value="ECO:0007669"/>
    <property type="project" value="TreeGrafter"/>
</dbReference>
<feature type="region of interest" description="Disordered" evidence="1">
    <location>
        <begin position="164"/>
        <end position="186"/>
    </location>
</feature>
<dbReference type="AlphaFoldDB" id="A0A9P4V0Q9"/>
<dbReference type="InterPro" id="IPR001005">
    <property type="entry name" value="SANT/Myb"/>
</dbReference>
<evidence type="ECO:0000256" key="1">
    <source>
        <dbReference type="SAM" id="MobiDB-lite"/>
    </source>
</evidence>
<dbReference type="InterPro" id="IPR039601">
    <property type="entry name" value="Rrn5"/>
</dbReference>
<dbReference type="Proteomes" id="UP000799444">
    <property type="component" value="Unassembled WGS sequence"/>
</dbReference>
<name>A0A9P4V0Q9_9PLEO</name>
<dbReference type="GO" id="GO:0000500">
    <property type="term" value="C:RNA polymerase I upstream activating factor complex"/>
    <property type="evidence" value="ECO:0007669"/>
    <property type="project" value="InterPro"/>
</dbReference>
<organism evidence="2 3">
    <name type="scientific">Polyplosphaeria fusca</name>
    <dbReference type="NCBI Taxonomy" id="682080"/>
    <lineage>
        <taxon>Eukaryota</taxon>
        <taxon>Fungi</taxon>
        <taxon>Dikarya</taxon>
        <taxon>Ascomycota</taxon>
        <taxon>Pezizomycotina</taxon>
        <taxon>Dothideomycetes</taxon>
        <taxon>Pleosporomycetidae</taxon>
        <taxon>Pleosporales</taxon>
        <taxon>Tetraplosphaeriaceae</taxon>
        <taxon>Polyplosphaeria</taxon>
    </lineage>
</organism>
<dbReference type="Gene3D" id="1.10.10.60">
    <property type="entry name" value="Homeodomain-like"/>
    <property type="match status" value="1"/>
</dbReference>
<dbReference type="PANTHER" id="PTHR28079">
    <property type="entry name" value="RNA POLYMERASE I-SPECIFIC TRANSCRIPTION INITIATION FACTOR RRN5"/>
    <property type="match status" value="1"/>
</dbReference>
<dbReference type="SUPFAM" id="SSF46689">
    <property type="entry name" value="Homeodomain-like"/>
    <property type="match status" value="1"/>
</dbReference>
<keyword evidence="3" id="KW-1185">Reference proteome</keyword>
<dbReference type="EMBL" id="ML996194">
    <property type="protein sequence ID" value="KAF2731490.1"/>
    <property type="molecule type" value="Genomic_DNA"/>
</dbReference>
<protein>
    <submittedName>
        <fullName evidence="2">Uncharacterized protein</fullName>
    </submittedName>
</protein>
<dbReference type="CDD" id="cd00167">
    <property type="entry name" value="SANT"/>
    <property type="match status" value="1"/>
</dbReference>
<feature type="compositionally biased region" description="Low complexity" evidence="1">
    <location>
        <begin position="401"/>
        <end position="423"/>
    </location>
</feature>
<dbReference type="PANTHER" id="PTHR28079:SF1">
    <property type="entry name" value="RNA POLYMERASE I-SPECIFIC TRANSCRIPTION INITIATION FACTOR RRN5"/>
    <property type="match status" value="1"/>
</dbReference>
<evidence type="ECO:0000313" key="3">
    <source>
        <dbReference type="Proteomes" id="UP000799444"/>
    </source>
</evidence>
<accession>A0A9P4V0Q9</accession>
<proteinExistence type="predicted"/>
<dbReference type="InterPro" id="IPR009057">
    <property type="entry name" value="Homeodomain-like_sf"/>
</dbReference>
<gene>
    <name evidence="2" type="ORF">EJ04DRAFT_408586</name>
</gene>
<reference evidence="2" key="1">
    <citation type="journal article" date="2020" name="Stud. Mycol.">
        <title>101 Dothideomycetes genomes: a test case for predicting lifestyles and emergence of pathogens.</title>
        <authorList>
            <person name="Haridas S."/>
            <person name="Albert R."/>
            <person name="Binder M."/>
            <person name="Bloem J."/>
            <person name="Labutti K."/>
            <person name="Salamov A."/>
            <person name="Andreopoulos B."/>
            <person name="Baker S."/>
            <person name="Barry K."/>
            <person name="Bills G."/>
            <person name="Bluhm B."/>
            <person name="Cannon C."/>
            <person name="Castanera R."/>
            <person name="Culley D."/>
            <person name="Daum C."/>
            <person name="Ezra D."/>
            <person name="Gonzalez J."/>
            <person name="Henrissat B."/>
            <person name="Kuo A."/>
            <person name="Liang C."/>
            <person name="Lipzen A."/>
            <person name="Lutzoni F."/>
            <person name="Magnuson J."/>
            <person name="Mondo S."/>
            <person name="Nolan M."/>
            <person name="Ohm R."/>
            <person name="Pangilinan J."/>
            <person name="Park H.-J."/>
            <person name="Ramirez L."/>
            <person name="Alfaro M."/>
            <person name="Sun H."/>
            <person name="Tritt A."/>
            <person name="Yoshinaga Y."/>
            <person name="Zwiers L.-H."/>
            <person name="Turgeon B."/>
            <person name="Goodwin S."/>
            <person name="Spatafora J."/>
            <person name="Crous P."/>
            <person name="Grigoriev I."/>
        </authorList>
    </citation>
    <scope>NUCLEOTIDE SEQUENCE</scope>
    <source>
        <strain evidence="2">CBS 125425</strain>
    </source>
</reference>
<comment type="caution">
    <text evidence="2">The sequence shown here is derived from an EMBL/GenBank/DDBJ whole genome shotgun (WGS) entry which is preliminary data.</text>
</comment>
<dbReference type="OrthoDB" id="2240312at2759"/>
<dbReference type="GO" id="GO:0001181">
    <property type="term" value="F:RNA polymerase I general transcription initiation factor activity"/>
    <property type="evidence" value="ECO:0007669"/>
    <property type="project" value="TreeGrafter"/>
</dbReference>
<feature type="non-terminal residue" evidence="2">
    <location>
        <position position="576"/>
    </location>
</feature>
<sequence length="576" mass="63304">RRYDLEGHYNDSYRVLFNDVIESASRRFVSSSSLDPPRAQIGASKWSVEEKALFFAALDRLGRDNTPGIAQAIGSKSVAEVQELILVLQDAASSHGNTKVTLRDVEAAFELSHTCSERLELAGEALAWYQERFEAKEEQDRYGDYWLITPEIAEQLEDAVRAAAVPSASSSPLPEGGNSRGKRPAADPIEIPSILRDIPEGRLLCLQTMLDLSSSLFMNSSPTLDFPFPHWSTLVSPFAQSPSMFRTAVNDLHTLVVSITRRLVQATVIQATSRIRANDWRTKKGVFPLVQPRDVVTAVDILGLPRNGRERWKGVARRCGLRVRDGKMRRHEGRDLDWDEVEEALSSTGGTKSIDESGDDTPGSSSTGGAFQDRAARSGTPLPVGRFLTSESDDDGPDQNSDAGASSADESSASSSSLSSLASNVGKRSDQSAEGNENVAQTLEDFDMQASRAEESHLWNLLGTPPPNSTLLKHEEEQEVADPAGETLGMPKDDWRAWTEYKAEWEMFDTPVPIANFRANQSTKHPTMAELTRGIKRASTSGNESMVESGRARRKRQKRTQAELPIRGARAYAALQ</sequence>
<feature type="non-terminal residue" evidence="2">
    <location>
        <position position="1"/>
    </location>
</feature>
<feature type="region of interest" description="Disordered" evidence="1">
    <location>
        <begin position="537"/>
        <end position="576"/>
    </location>
</feature>
<dbReference type="GO" id="GO:0000182">
    <property type="term" value="F:rDNA binding"/>
    <property type="evidence" value="ECO:0007669"/>
    <property type="project" value="TreeGrafter"/>
</dbReference>